<keyword evidence="10" id="KW-0732">Signal</keyword>
<evidence type="ECO:0000256" key="4">
    <source>
        <dbReference type="ARBA" id="ARBA00022490"/>
    </source>
</evidence>
<gene>
    <name evidence="12" type="ORF">KC01_LOCUS16643</name>
</gene>
<keyword evidence="13" id="KW-1185">Reference proteome</keyword>
<dbReference type="GO" id="GO:0005737">
    <property type="term" value="C:cytoplasm"/>
    <property type="evidence" value="ECO:0007669"/>
    <property type="project" value="UniProtKB-SubCell"/>
</dbReference>
<dbReference type="InterPro" id="IPR055392">
    <property type="entry name" value="BROMI_C"/>
</dbReference>
<keyword evidence="4" id="KW-0963">Cytoplasm</keyword>
<reference evidence="12 13" key="1">
    <citation type="submission" date="2024-04" db="EMBL/GenBank/DDBJ databases">
        <authorList>
            <person name="Waldvogel A.-M."/>
            <person name="Schoenle A."/>
        </authorList>
    </citation>
    <scope>NUCLEOTIDE SEQUENCE [LARGE SCALE GENOMIC DNA]</scope>
</reference>
<evidence type="ECO:0000256" key="1">
    <source>
        <dbReference type="ARBA" id="ARBA00004138"/>
    </source>
</evidence>
<evidence type="ECO:0000256" key="6">
    <source>
        <dbReference type="ARBA" id="ARBA00023273"/>
    </source>
</evidence>
<dbReference type="GO" id="GO:0060271">
    <property type="term" value="P:cilium assembly"/>
    <property type="evidence" value="ECO:0007669"/>
    <property type="project" value="UniProtKB-ARBA"/>
</dbReference>
<accession>A0AAV2KGI4</accession>
<dbReference type="Pfam" id="PF23440">
    <property type="entry name" value="BROMI_C"/>
    <property type="match status" value="1"/>
</dbReference>
<organism evidence="12 13">
    <name type="scientific">Knipowitschia caucasica</name>
    <name type="common">Caucasian dwarf goby</name>
    <name type="synonym">Pomatoschistus caucasicus</name>
    <dbReference type="NCBI Taxonomy" id="637954"/>
    <lineage>
        <taxon>Eukaryota</taxon>
        <taxon>Metazoa</taxon>
        <taxon>Chordata</taxon>
        <taxon>Craniata</taxon>
        <taxon>Vertebrata</taxon>
        <taxon>Euteleostomi</taxon>
        <taxon>Actinopterygii</taxon>
        <taxon>Neopterygii</taxon>
        <taxon>Teleostei</taxon>
        <taxon>Neoteleostei</taxon>
        <taxon>Acanthomorphata</taxon>
        <taxon>Gobiaria</taxon>
        <taxon>Gobiiformes</taxon>
        <taxon>Gobioidei</taxon>
        <taxon>Gobiidae</taxon>
        <taxon>Gobiinae</taxon>
        <taxon>Knipowitschia</taxon>
    </lineage>
</organism>
<comment type="function">
    <text evidence="7">Required for high-level Shh responses in the developing neural tube. Together with CDK20, controls the structure of the primary cilium by coordinating assembly of the ciliary membrane and axoneme, allowing GLI2 to be properly activated in response to Shh signaling.</text>
</comment>
<dbReference type="InterPro" id="IPR035969">
    <property type="entry name" value="Rab-GAP_TBC_sf"/>
</dbReference>
<feature type="domain" description="BROMI C-terminal Rab TBC-like" evidence="11">
    <location>
        <begin position="7"/>
        <end position="435"/>
    </location>
</feature>
<feature type="signal peptide" evidence="10">
    <location>
        <begin position="1"/>
        <end position="19"/>
    </location>
</feature>
<sequence>MRLLSVLCCNLDTFLLLESQYNICSMLLQRQKENVTELDNGEGDIILDSLSVERNFVLVCVSAVGGPSERKVPPRSIQEGDDPFPWPLFSCYPVPQCYTMEMKRTEPISSDHELNTFLASTEAISDESWVKVCRSHYRRVMAKTPTRLTGDDLADLLEKAVSHLSKADCEQFFPQALYTGEEESVTSAALTSVEELGINICLSYGSSLKLLGDDAVGDLTLLMKHMKVFFCSQRLKTTSRLICVQDYPGHDWLVCTVFLLMKGHMERAMRLLLELSSLLVSAFIWPPRIHASVHIPLAVAESGIGPLYWCTAHYVEMLLKSELPLVHSAFRISGFTPSQMCVHWLTQCFWNYLDWSEIRHYLCTCVLMGADYQVYVCVAVFKHLQPAILQQTQSQELQVFLKEEPIQGFRICDYLDFMESLEHKYKDIVLSDMTSVCNPVD</sequence>
<evidence type="ECO:0000313" key="13">
    <source>
        <dbReference type="Proteomes" id="UP001497482"/>
    </source>
</evidence>
<feature type="chain" id="PRO_5043506086" description="Protein broad-minded" evidence="10">
    <location>
        <begin position="20"/>
        <end position="441"/>
    </location>
</feature>
<protein>
    <recommendedName>
        <fullName evidence="8">Protein broad-minded</fullName>
    </recommendedName>
    <alternativeName>
        <fullName evidence="9">TBC1 domain family member 32</fullName>
    </alternativeName>
</protein>
<keyword evidence="6" id="KW-0966">Cell projection</keyword>
<evidence type="ECO:0000313" key="12">
    <source>
        <dbReference type="EMBL" id="CAL1586614.1"/>
    </source>
</evidence>
<keyword evidence="3" id="KW-0217">Developmental protein</keyword>
<evidence type="ECO:0000256" key="5">
    <source>
        <dbReference type="ARBA" id="ARBA00023069"/>
    </source>
</evidence>
<dbReference type="Gene3D" id="1.10.472.80">
    <property type="entry name" value="Ypt/Rab-GAP domain of gyp1p, domain 3"/>
    <property type="match status" value="1"/>
</dbReference>
<dbReference type="GO" id="GO:0005929">
    <property type="term" value="C:cilium"/>
    <property type="evidence" value="ECO:0007669"/>
    <property type="project" value="UniProtKB-SubCell"/>
</dbReference>
<dbReference type="Proteomes" id="UP001497482">
    <property type="component" value="Chromosome 17"/>
</dbReference>
<dbReference type="AlphaFoldDB" id="A0AAV2KGI4"/>
<evidence type="ECO:0000256" key="8">
    <source>
        <dbReference type="ARBA" id="ARBA00067690"/>
    </source>
</evidence>
<evidence type="ECO:0000256" key="10">
    <source>
        <dbReference type="SAM" id="SignalP"/>
    </source>
</evidence>
<dbReference type="SUPFAM" id="SSF47923">
    <property type="entry name" value="Ypt/Rab-GAP domain of gyp1p"/>
    <property type="match status" value="1"/>
</dbReference>
<name>A0AAV2KGI4_KNICA</name>
<evidence type="ECO:0000256" key="7">
    <source>
        <dbReference type="ARBA" id="ARBA00054310"/>
    </source>
</evidence>
<evidence type="ECO:0000256" key="9">
    <source>
        <dbReference type="ARBA" id="ARBA00075916"/>
    </source>
</evidence>
<evidence type="ECO:0000256" key="3">
    <source>
        <dbReference type="ARBA" id="ARBA00022473"/>
    </source>
</evidence>
<dbReference type="EMBL" id="OZ035839">
    <property type="protein sequence ID" value="CAL1586614.1"/>
    <property type="molecule type" value="Genomic_DNA"/>
</dbReference>
<comment type="subcellular location">
    <subcellularLocation>
        <location evidence="1">Cell projection</location>
        <location evidence="1">Cilium</location>
    </subcellularLocation>
    <subcellularLocation>
        <location evidence="2">Cytoplasm</location>
    </subcellularLocation>
</comment>
<proteinExistence type="predicted"/>
<evidence type="ECO:0000256" key="2">
    <source>
        <dbReference type="ARBA" id="ARBA00004496"/>
    </source>
</evidence>
<evidence type="ECO:0000259" key="11">
    <source>
        <dbReference type="Pfam" id="PF23440"/>
    </source>
</evidence>
<dbReference type="FunFam" id="1.10.472.80:FF:000031">
    <property type="entry name" value="TBC1 domain family, member 32"/>
    <property type="match status" value="1"/>
</dbReference>
<keyword evidence="5" id="KW-0969">Cilium</keyword>